<organism evidence="1">
    <name type="scientific">Brevibacillus laterosporus</name>
    <name type="common">Bacillus laterosporus</name>
    <dbReference type="NCBI Taxonomy" id="1465"/>
    <lineage>
        <taxon>Bacteria</taxon>
        <taxon>Bacillati</taxon>
        <taxon>Bacillota</taxon>
        <taxon>Bacilli</taxon>
        <taxon>Bacillales</taxon>
        <taxon>Paenibacillaceae</taxon>
        <taxon>Brevibacillus</taxon>
    </lineage>
</organism>
<sequence length="66" mass="7526">MNTCACGGTPFTDSKCKLCLEAYIQKGKARIVELQERISDIENILDDSAYYLELWNKGKHPEQMDV</sequence>
<dbReference type="RefSeq" id="WP_031411274.1">
    <property type="nucleotide sequence ID" value="NZ_CP011074.1"/>
</dbReference>
<dbReference type="AlphaFoldDB" id="A0A0F7BYU7"/>
<reference evidence="1" key="1">
    <citation type="submission" date="2015-03" db="EMBL/GenBank/DDBJ databases">
        <title>MIGS Cultured Bacterial/Archaeal sample from Brevibacillus laterosporus.</title>
        <authorList>
            <person name="Zeng D."/>
            <person name="Zhu L."/>
            <person name="Dong G."/>
            <person name="Ye W."/>
            <person name="Ren D."/>
            <person name="Wu L."/>
            <person name="Xu J."/>
            <person name="Li G."/>
            <person name="Guo L."/>
        </authorList>
    </citation>
    <scope>NUCLEOTIDE SEQUENCE</scope>
    <source>
        <strain evidence="1">B9</strain>
    </source>
</reference>
<name>A0A0F7BYU7_BRELA</name>
<protein>
    <submittedName>
        <fullName evidence="1">Uncharacterized protein</fullName>
    </submittedName>
</protein>
<evidence type="ECO:0000313" key="1">
    <source>
        <dbReference type="EMBL" id="AKF92657.1"/>
    </source>
</evidence>
<accession>A0A0F7BYU7</accession>
<proteinExistence type="predicted"/>
<dbReference type="EMBL" id="CP011074">
    <property type="protein sequence ID" value="AKF92657.1"/>
    <property type="molecule type" value="Genomic_DNA"/>
</dbReference>
<gene>
    <name evidence="1" type="ORF">EX87_02410</name>
</gene>